<name>A0A4R3M6Q2_9BURK</name>
<sequence length="256" mass="26615">MNLNGKRVLITAGASGIGLETAKKFKLYGAEVFVSDIDSIALAALKSQDSSYHVAVADVSSEADVRSLMGEVKKKLGGLDVLVNNAGIAGPTGPVEKIDKADWDKTFAINIAGQFLCVKYGLDMLRAGKAPSIVNLSSAAGRLGFAGRSPYSASKWAVVGFTKSLAIELGPDGIRVNAICPGAVDGPRIQAVIAAKAKMMGKPASEVEEGYKQQASLNRMVTAEDIANMVVFVASDLAKNVSGQALAVDGNTEKLL</sequence>
<dbReference type="FunFam" id="3.40.50.720:FF:000084">
    <property type="entry name" value="Short-chain dehydrogenase reductase"/>
    <property type="match status" value="1"/>
</dbReference>
<organism evidence="2 3">
    <name type="scientific">Paralcaligenes ureilyticus</name>
    <dbReference type="NCBI Taxonomy" id="627131"/>
    <lineage>
        <taxon>Bacteria</taxon>
        <taxon>Pseudomonadati</taxon>
        <taxon>Pseudomonadota</taxon>
        <taxon>Betaproteobacteria</taxon>
        <taxon>Burkholderiales</taxon>
        <taxon>Alcaligenaceae</taxon>
        <taxon>Paralcaligenes</taxon>
    </lineage>
</organism>
<dbReference type="PANTHER" id="PTHR42820">
    <property type="entry name" value="SHORT-CHAIN DEHYDROGENASE REDUCTASE"/>
    <property type="match status" value="1"/>
</dbReference>
<reference evidence="2 3" key="1">
    <citation type="submission" date="2019-03" db="EMBL/GenBank/DDBJ databases">
        <title>Genomic Encyclopedia of Type Strains, Phase IV (KMG-IV): sequencing the most valuable type-strain genomes for metagenomic binning, comparative biology and taxonomic classification.</title>
        <authorList>
            <person name="Goeker M."/>
        </authorList>
    </citation>
    <scope>NUCLEOTIDE SEQUENCE [LARGE SCALE GENOMIC DNA]</scope>
    <source>
        <strain evidence="2 3">DSM 24591</strain>
    </source>
</reference>
<dbReference type="NCBIfam" id="NF009466">
    <property type="entry name" value="PRK12826.1-2"/>
    <property type="match status" value="1"/>
</dbReference>
<evidence type="ECO:0000313" key="3">
    <source>
        <dbReference type="Proteomes" id="UP000295525"/>
    </source>
</evidence>
<dbReference type="PRINTS" id="PR00081">
    <property type="entry name" value="GDHRDH"/>
</dbReference>
<dbReference type="InterPro" id="IPR020904">
    <property type="entry name" value="Sc_DH/Rdtase_CS"/>
</dbReference>
<dbReference type="Pfam" id="PF13561">
    <property type="entry name" value="adh_short_C2"/>
    <property type="match status" value="1"/>
</dbReference>
<dbReference type="InterPro" id="IPR036291">
    <property type="entry name" value="NAD(P)-bd_dom_sf"/>
</dbReference>
<dbReference type="PROSITE" id="PS00061">
    <property type="entry name" value="ADH_SHORT"/>
    <property type="match status" value="1"/>
</dbReference>
<dbReference type="Gene3D" id="3.40.50.720">
    <property type="entry name" value="NAD(P)-binding Rossmann-like Domain"/>
    <property type="match status" value="1"/>
</dbReference>
<dbReference type="AlphaFoldDB" id="A0A4R3M6Q2"/>
<keyword evidence="3" id="KW-1185">Reference proteome</keyword>
<dbReference type="EMBL" id="SMAJ01000004">
    <property type="protein sequence ID" value="TCT09094.1"/>
    <property type="molecule type" value="Genomic_DNA"/>
</dbReference>
<dbReference type="PRINTS" id="PR00080">
    <property type="entry name" value="SDRFAMILY"/>
</dbReference>
<evidence type="ECO:0000313" key="2">
    <source>
        <dbReference type="EMBL" id="TCT09094.1"/>
    </source>
</evidence>
<evidence type="ECO:0000256" key="1">
    <source>
        <dbReference type="ARBA" id="ARBA00006484"/>
    </source>
</evidence>
<gene>
    <name evidence="2" type="ORF">EDC26_104254</name>
</gene>
<comment type="similarity">
    <text evidence="1">Belongs to the short-chain dehydrogenases/reductases (SDR) family.</text>
</comment>
<comment type="caution">
    <text evidence="2">The sequence shown here is derived from an EMBL/GenBank/DDBJ whole genome shotgun (WGS) entry which is preliminary data.</text>
</comment>
<accession>A0A4R3M6Q2</accession>
<protein>
    <submittedName>
        <fullName evidence="2">NAD(P)-dependent dehydrogenase (Short-subunit alcohol dehydrogenase family)</fullName>
    </submittedName>
</protein>
<dbReference type="PANTHER" id="PTHR42820:SF1">
    <property type="entry name" value="SHORT-CHAIN DEHYDROGENASE_REDUCTASE FAMILY PROTEIN"/>
    <property type="match status" value="1"/>
</dbReference>
<dbReference type="CDD" id="cd05233">
    <property type="entry name" value="SDR_c"/>
    <property type="match status" value="1"/>
</dbReference>
<dbReference type="RefSeq" id="WP_132581307.1">
    <property type="nucleotide sequence ID" value="NZ_SMAJ01000004.1"/>
</dbReference>
<dbReference type="InterPro" id="IPR002347">
    <property type="entry name" value="SDR_fam"/>
</dbReference>
<dbReference type="Proteomes" id="UP000295525">
    <property type="component" value="Unassembled WGS sequence"/>
</dbReference>
<dbReference type="SUPFAM" id="SSF51735">
    <property type="entry name" value="NAD(P)-binding Rossmann-fold domains"/>
    <property type="match status" value="1"/>
</dbReference>
<proteinExistence type="inferred from homology"/>
<dbReference type="OrthoDB" id="9806974at2"/>